<gene>
    <name evidence="2" type="ORF">GCM10025870_20140</name>
</gene>
<feature type="region of interest" description="Disordered" evidence="1">
    <location>
        <begin position="328"/>
        <end position="367"/>
    </location>
</feature>
<evidence type="ECO:0000256" key="1">
    <source>
        <dbReference type="SAM" id="MobiDB-lite"/>
    </source>
</evidence>
<organism evidence="2 3">
    <name type="scientific">Agromyces marinus</name>
    <dbReference type="NCBI Taxonomy" id="1389020"/>
    <lineage>
        <taxon>Bacteria</taxon>
        <taxon>Bacillati</taxon>
        <taxon>Actinomycetota</taxon>
        <taxon>Actinomycetes</taxon>
        <taxon>Micrococcales</taxon>
        <taxon>Microbacteriaceae</taxon>
        <taxon>Agromyces</taxon>
    </lineage>
</organism>
<keyword evidence="3" id="KW-1185">Reference proteome</keyword>
<protein>
    <submittedName>
        <fullName evidence="2">Uncharacterized protein</fullName>
    </submittedName>
</protein>
<evidence type="ECO:0000313" key="2">
    <source>
        <dbReference type="EMBL" id="BDZ54941.1"/>
    </source>
</evidence>
<dbReference type="Proteomes" id="UP001321477">
    <property type="component" value="Chromosome"/>
</dbReference>
<reference evidence="3" key="1">
    <citation type="journal article" date="2019" name="Int. J. Syst. Evol. Microbiol.">
        <title>The Global Catalogue of Microorganisms (GCM) 10K type strain sequencing project: providing services to taxonomists for standard genome sequencing and annotation.</title>
        <authorList>
            <consortium name="The Broad Institute Genomics Platform"/>
            <consortium name="The Broad Institute Genome Sequencing Center for Infectious Disease"/>
            <person name="Wu L."/>
            <person name="Ma J."/>
        </authorList>
    </citation>
    <scope>NUCLEOTIDE SEQUENCE [LARGE SCALE GENOMIC DNA]</scope>
    <source>
        <strain evidence="3">NBRC 109019</strain>
    </source>
</reference>
<dbReference type="EMBL" id="AP027734">
    <property type="protein sequence ID" value="BDZ54941.1"/>
    <property type="molecule type" value="Genomic_DNA"/>
</dbReference>
<proteinExistence type="predicted"/>
<accession>A0ABN6YCQ2</accession>
<name>A0ABN6YCQ2_9MICO</name>
<evidence type="ECO:0000313" key="3">
    <source>
        <dbReference type="Proteomes" id="UP001321477"/>
    </source>
</evidence>
<sequence>MHVRVDERGEALRRLDDVVEFEAHLAEHVEVGSEPRGVHDHVGVVLDELAAARADDPHAAAVAAAAVGGTAEAHDLEAVEHLDAPRRDEVVDAAPDRGARGEAVVLGCGDTHRRGVADRPRDAGPGLLACERGEREQGVRRGVACADDGHASAREAGAVGAEHVGQRVGHGVCDLVEPERVEAARAEPVGGAPGPRRIDDGPRRDILHLTGCLAHAQHERRRRAAGRAGAVHALARDGRHVDAEADARGERFEGGERFEVPLDELGSGGQAVLRWVLPPGCLEQAPRGGVDEHAPRREQADVPPLADARADAVAGLVHDDVDPALEEVRGGGQADRPCADDRDGQGVEAIGSGRRAGEVEQGHGGPFRHIEVRRCPVSTHSSKFVNVQARIGA</sequence>